<evidence type="ECO:0000259" key="6">
    <source>
        <dbReference type="Pfam" id="PF26334"/>
    </source>
</evidence>
<comment type="domain">
    <text evidence="5">Dimerizes via the C-terminus; dimerization is required for tetramer formation. Binds protein substrate via an exposed loop in the N-terminus.</text>
</comment>
<keyword evidence="2 5" id="KW-0328">Glycosyltransferase</keyword>
<proteinExistence type="inferred from homology"/>
<feature type="binding site" evidence="5">
    <location>
        <position position="179"/>
    </location>
    <ligand>
        <name>UDP</name>
        <dbReference type="ChEBI" id="CHEBI:58223"/>
    </ligand>
</feature>
<dbReference type="SUPFAM" id="SSF53756">
    <property type="entry name" value="UDP-Glycosyltransferase/glycogen phosphorylase"/>
    <property type="match status" value="1"/>
</dbReference>
<dbReference type="Pfam" id="PF26334">
    <property type="entry name" value="Gtf3_N"/>
    <property type="match status" value="1"/>
</dbReference>
<dbReference type="HAMAP" id="MF_00841">
    <property type="entry name" value="Gtf3"/>
    <property type="match status" value="1"/>
</dbReference>
<evidence type="ECO:0000259" key="7">
    <source>
        <dbReference type="Pfam" id="PF26337"/>
    </source>
</evidence>
<dbReference type="UniPathway" id="UPA00378"/>
<dbReference type="NCBIfam" id="NF007322">
    <property type="entry name" value="PRK09814.1-1"/>
    <property type="match status" value="1"/>
</dbReference>
<evidence type="ECO:0000256" key="1">
    <source>
        <dbReference type="ARBA" id="ARBA00004922"/>
    </source>
</evidence>
<dbReference type="Pfam" id="PF26337">
    <property type="entry name" value="Gtf3_C"/>
    <property type="match status" value="1"/>
</dbReference>
<evidence type="ECO:0000256" key="3">
    <source>
        <dbReference type="ARBA" id="ARBA00022679"/>
    </source>
</evidence>
<comment type="pathway">
    <text evidence="1 5">Protein modification; protein glycosylation.</text>
</comment>
<evidence type="ECO:0000256" key="5">
    <source>
        <dbReference type="HAMAP-Rule" id="MF_00841"/>
    </source>
</evidence>
<evidence type="ECO:0000256" key="4">
    <source>
        <dbReference type="ARBA" id="ARBA00022741"/>
    </source>
</evidence>
<feature type="domain" description="Glucosyltransferase 3-like C-terminal" evidence="7">
    <location>
        <begin position="171"/>
        <end position="329"/>
    </location>
</feature>
<dbReference type="GO" id="GO:0000166">
    <property type="term" value="F:nucleotide binding"/>
    <property type="evidence" value="ECO:0007669"/>
    <property type="project" value="UniProtKB-KW"/>
</dbReference>
<dbReference type="AlphaFoldDB" id="A0A4H9EI68"/>
<dbReference type="InterPro" id="IPR058592">
    <property type="entry name" value="Gtf3_C"/>
</dbReference>
<evidence type="ECO:0000256" key="2">
    <source>
        <dbReference type="ARBA" id="ARBA00022676"/>
    </source>
</evidence>
<dbReference type="RefSeq" id="WP_050118509.1">
    <property type="nucleotide sequence ID" value="NZ_CFDD01000003.1"/>
</dbReference>
<feature type="binding site" evidence="5">
    <location>
        <position position="16"/>
    </location>
    <ligand>
        <name>UDP</name>
        <dbReference type="ChEBI" id="CHEBI:58223"/>
    </ligand>
</feature>
<accession>A0A4H9EI68</accession>
<gene>
    <name evidence="5" type="primary">gtf3</name>
    <name evidence="8" type="ORF">SAMEA2627268_00280</name>
</gene>
<dbReference type="Proteomes" id="UP000311381">
    <property type="component" value="Unassembled WGS sequence"/>
</dbReference>
<dbReference type="Gene3D" id="3.40.50.2000">
    <property type="entry name" value="Glycogen Phosphorylase B"/>
    <property type="match status" value="2"/>
</dbReference>
<dbReference type="EC" id="2.4.1.-" evidence="5"/>
<keyword evidence="3 5" id="KW-0808">Transferase</keyword>
<organism evidence="8 9">
    <name type="scientific">Streptococcus pneumoniae</name>
    <dbReference type="NCBI Taxonomy" id="1313"/>
    <lineage>
        <taxon>Bacteria</taxon>
        <taxon>Bacillati</taxon>
        <taxon>Bacillota</taxon>
        <taxon>Bacilli</taxon>
        <taxon>Lactobacillales</taxon>
        <taxon>Streptococcaceae</taxon>
        <taxon>Streptococcus</taxon>
    </lineage>
</organism>
<comment type="function">
    <text evidence="5">Required for polymorphic O-glycosylation of the serine-rich repeat protein in this bacteria. Catalyzes the second step in glycosylation by transferring glucose from UDP-glucose to the terminal GlcNAc moiety of the 3-O-(N-acetyl-alpha-D-glucosaminyl)-L-seryl-[protein] resulting from the first glycosylation step.</text>
</comment>
<dbReference type="GO" id="GO:0035251">
    <property type="term" value="F:UDP-glucosyltransferase activity"/>
    <property type="evidence" value="ECO:0007669"/>
    <property type="project" value="UniProtKB-UniRule"/>
</dbReference>
<sequence>MKLHLTNLYGMAGDSTVILAQNAVQKIASQLGFREVGIYFYNIASDSPSEMNKRLDGIMASISIGDILVFQSPTWNGFEFDRLLFDKLKDMQVKIICFIHDVVPLMFDSNYYLMKDYMYMYNLSDVLIVPSERMKTRLMEEGLTTKKILVQGMWDHPHDLSLYTPAFKKELFFAGSLERFPDLQNWFQDTPLRVFSNKGEASSNARNLSIEGWKKDEELLLELSKGGFGLVWGTHQNDGESNQYYTLNISHKVSTYLTAGIPVIVPSNLSTAKFIVDQGLGFMADSLEEVHAIVDKMNLQEYQEMTNRIKTFSYLLKEGYFTKKLLVDAIYHLGVE</sequence>
<feature type="domain" description="Glucosyltransferase 3-like N-terminal" evidence="6">
    <location>
        <begin position="2"/>
        <end position="153"/>
    </location>
</feature>
<dbReference type="InterPro" id="IPR043676">
    <property type="entry name" value="Gtf3"/>
</dbReference>
<reference evidence="8 9" key="1">
    <citation type="submission" date="2019-04" db="EMBL/GenBank/DDBJ databases">
        <authorList>
            <consortium name="Pathogen Informatics"/>
        </authorList>
    </citation>
    <scope>NUCLEOTIDE SEQUENCE [LARGE SCALE GENOMIC DNA]</scope>
    <source>
        <strain evidence="8 9">GPSC47</strain>
    </source>
</reference>
<evidence type="ECO:0000313" key="8">
    <source>
        <dbReference type="EMBL" id="VMC83984.1"/>
    </source>
</evidence>
<name>A0A4H9EI68_STREE</name>
<evidence type="ECO:0000313" key="9">
    <source>
        <dbReference type="Proteomes" id="UP000311381"/>
    </source>
</evidence>
<dbReference type="InterPro" id="IPR058591">
    <property type="entry name" value="Gtf3_N"/>
</dbReference>
<comment type="similarity">
    <text evidence="5">Belongs to the Gtf3 glucosyltransferase family.</text>
</comment>
<feature type="binding site" evidence="5">
    <location>
        <begin position="250"/>
        <end position="255"/>
    </location>
    <ligand>
        <name>UDP</name>
        <dbReference type="ChEBI" id="CHEBI:58223"/>
    </ligand>
</feature>
<dbReference type="PIRSF" id="PIRSF007023">
    <property type="entry name" value="UDP-Galf_transf"/>
    <property type="match status" value="1"/>
</dbReference>
<dbReference type="EMBL" id="CAAQRO010000001">
    <property type="protein sequence ID" value="VMC83984.1"/>
    <property type="molecule type" value="Genomic_DNA"/>
</dbReference>
<comment type="subunit">
    <text evidence="5">Homotetramer; a dimer of dimers.</text>
</comment>
<keyword evidence="4 5" id="KW-0547">Nucleotide-binding</keyword>
<protein>
    <recommendedName>
        <fullName evidence="5">Glucosyltransferase 3</fullName>
        <ecNumber evidence="5">2.4.1.-</ecNumber>
    </recommendedName>
</protein>